<dbReference type="InterPro" id="IPR002734">
    <property type="entry name" value="RibDG_C"/>
</dbReference>
<name>A0ABX2A893_9MICO</name>
<evidence type="ECO:0000313" key="3">
    <source>
        <dbReference type="Proteomes" id="UP000757540"/>
    </source>
</evidence>
<dbReference type="EMBL" id="JABEZU010000003">
    <property type="protein sequence ID" value="NOV97831.1"/>
    <property type="molecule type" value="Genomic_DNA"/>
</dbReference>
<evidence type="ECO:0000259" key="1">
    <source>
        <dbReference type="Pfam" id="PF01872"/>
    </source>
</evidence>
<organism evidence="2 3">
    <name type="scientific">Isoptericola halotolerans</name>
    <dbReference type="NCBI Taxonomy" id="300560"/>
    <lineage>
        <taxon>Bacteria</taxon>
        <taxon>Bacillati</taxon>
        <taxon>Actinomycetota</taxon>
        <taxon>Actinomycetes</taxon>
        <taxon>Micrococcales</taxon>
        <taxon>Promicromonosporaceae</taxon>
        <taxon>Isoptericola</taxon>
    </lineage>
</organism>
<dbReference type="RefSeq" id="WP_171784084.1">
    <property type="nucleotide sequence ID" value="NZ_BAAAML010000005.1"/>
</dbReference>
<proteinExistence type="predicted"/>
<accession>A0ABX2A893</accession>
<evidence type="ECO:0000313" key="2">
    <source>
        <dbReference type="EMBL" id="NOV97831.1"/>
    </source>
</evidence>
<dbReference type="Pfam" id="PF01872">
    <property type="entry name" value="RibD_C"/>
    <property type="match status" value="1"/>
</dbReference>
<sequence length="210" mass="22526">MGTLGIELFATLDLVGQAPGGPDEDTEGGFRFGGWQAPLFDDVTGDQVSAALEGTDALLLGRRTYDIFAAHWPHQGGGPDDDIATLFNRIPKYVASRGAPELAWAGSTQLGPDLPRAIDEVRDRHEDVKVIGSLDLVQTLLHERLFDRLDLWLYPVVLGGGKKVFDGGEIPANLTLLDPPTASPRGVVHLHYGLVDGTPGTGDLTAPERR</sequence>
<protein>
    <submittedName>
        <fullName evidence="2">Dihydrofolate reductase</fullName>
    </submittedName>
</protein>
<keyword evidence="3" id="KW-1185">Reference proteome</keyword>
<dbReference type="SUPFAM" id="SSF53597">
    <property type="entry name" value="Dihydrofolate reductase-like"/>
    <property type="match status" value="1"/>
</dbReference>
<dbReference type="Gene3D" id="3.40.430.10">
    <property type="entry name" value="Dihydrofolate Reductase, subunit A"/>
    <property type="match status" value="1"/>
</dbReference>
<dbReference type="Proteomes" id="UP000757540">
    <property type="component" value="Unassembled WGS sequence"/>
</dbReference>
<gene>
    <name evidence="2" type="ORF">HDG69_002416</name>
</gene>
<comment type="caution">
    <text evidence="2">The sequence shown here is derived from an EMBL/GenBank/DDBJ whole genome shotgun (WGS) entry which is preliminary data.</text>
</comment>
<reference evidence="2 3" key="1">
    <citation type="submission" date="2020-05" db="EMBL/GenBank/DDBJ databases">
        <title>Genomic Encyclopedia of Type Strains, Phase III (KMG-III): the genomes of soil and plant-associated and newly described type strains.</title>
        <authorList>
            <person name="Whitman W."/>
        </authorList>
    </citation>
    <scope>NUCLEOTIDE SEQUENCE [LARGE SCALE GENOMIC DNA]</scope>
    <source>
        <strain evidence="2 3">KCTC 19046</strain>
    </source>
</reference>
<feature type="domain" description="Bacterial bifunctional deaminase-reductase C-terminal" evidence="1">
    <location>
        <begin position="9"/>
        <end position="177"/>
    </location>
</feature>
<dbReference type="InterPro" id="IPR024072">
    <property type="entry name" value="DHFR-like_dom_sf"/>
</dbReference>